<name>A0AAD9JHM2_9ANNE</name>
<evidence type="ECO:0000256" key="1">
    <source>
        <dbReference type="ARBA" id="ARBA00004123"/>
    </source>
</evidence>
<accession>A0AAD9JHM2</accession>
<dbReference type="AlphaFoldDB" id="A0AAD9JHM2"/>
<dbReference type="GO" id="GO:0005730">
    <property type="term" value="C:nucleolus"/>
    <property type="evidence" value="ECO:0007669"/>
    <property type="project" value="TreeGrafter"/>
</dbReference>
<dbReference type="Proteomes" id="UP001208570">
    <property type="component" value="Unassembled WGS sequence"/>
</dbReference>
<comment type="subcellular location">
    <subcellularLocation>
        <location evidence="1">Nucleus</location>
    </subcellularLocation>
</comment>
<gene>
    <name evidence="5" type="ORF">LSH36_316g03011</name>
</gene>
<keyword evidence="4" id="KW-0539">Nucleus</keyword>
<keyword evidence="3" id="KW-0677">Repeat</keyword>
<evidence type="ECO:0000256" key="2">
    <source>
        <dbReference type="ARBA" id="ARBA00022574"/>
    </source>
</evidence>
<dbReference type="InterPro" id="IPR036322">
    <property type="entry name" value="WD40_repeat_dom_sf"/>
</dbReference>
<evidence type="ECO:0000313" key="5">
    <source>
        <dbReference type="EMBL" id="KAK2152841.1"/>
    </source>
</evidence>
<evidence type="ECO:0000256" key="3">
    <source>
        <dbReference type="ARBA" id="ARBA00022737"/>
    </source>
</evidence>
<comment type="caution">
    <text evidence="5">The sequence shown here is derived from an EMBL/GenBank/DDBJ whole genome shotgun (WGS) entry which is preliminary data.</text>
</comment>
<dbReference type="PANTHER" id="PTHR19924">
    <property type="entry name" value="UTP15 U3 SMALL NUCLEOLAR RNA-ASSOCIATED PROTEIN 15 FAMILY MEMBER"/>
    <property type="match status" value="1"/>
</dbReference>
<dbReference type="GO" id="GO:0006364">
    <property type="term" value="P:rRNA processing"/>
    <property type="evidence" value="ECO:0007669"/>
    <property type="project" value="TreeGrafter"/>
</dbReference>
<proteinExistence type="predicted"/>
<evidence type="ECO:0000313" key="6">
    <source>
        <dbReference type="Proteomes" id="UP001208570"/>
    </source>
</evidence>
<dbReference type="PANTHER" id="PTHR19924:SF26">
    <property type="entry name" value="U3 SMALL NUCLEOLAR RNA-ASSOCIATED PROTEIN 15 HOMOLOG"/>
    <property type="match status" value="1"/>
</dbReference>
<dbReference type="GO" id="GO:0045943">
    <property type="term" value="P:positive regulation of transcription by RNA polymerase I"/>
    <property type="evidence" value="ECO:0007669"/>
    <property type="project" value="TreeGrafter"/>
</dbReference>
<keyword evidence="6" id="KW-1185">Reference proteome</keyword>
<dbReference type="SUPFAM" id="SSF50978">
    <property type="entry name" value="WD40 repeat-like"/>
    <property type="match status" value="1"/>
</dbReference>
<sequence length="94" mass="10437">MSKLSTIDCSLTIRRRVLLSIGLRDLLLYVVIEPRASLAIGDRTHHSYRSYDHNVRLYDTRSGTESVLSVNHGHPVESVLIFPTGGVVISAGNY</sequence>
<protein>
    <submittedName>
        <fullName evidence="5">Uncharacterized protein</fullName>
    </submittedName>
</protein>
<keyword evidence="2" id="KW-0853">WD repeat</keyword>
<organism evidence="5 6">
    <name type="scientific">Paralvinella palmiformis</name>
    <dbReference type="NCBI Taxonomy" id="53620"/>
    <lineage>
        <taxon>Eukaryota</taxon>
        <taxon>Metazoa</taxon>
        <taxon>Spiralia</taxon>
        <taxon>Lophotrochozoa</taxon>
        <taxon>Annelida</taxon>
        <taxon>Polychaeta</taxon>
        <taxon>Sedentaria</taxon>
        <taxon>Canalipalpata</taxon>
        <taxon>Terebellida</taxon>
        <taxon>Terebelliformia</taxon>
        <taxon>Alvinellidae</taxon>
        <taxon>Paralvinella</taxon>
    </lineage>
</organism>
<evidence type="ECO:0000256" key="4">
    <source>
        <dbReference type="ARBA" id="ARBA00023242"/>
    </source>
</evidence>
<reference evidence="5" key="1">
    <citation type="journal article" date="2023" name="Mol. Biol. Evol.">
        <title>Third-Generation Sequencing Reveals the Adaptive Role of the Epigenome in Three Deep-Sea Polychaetes.</title>
        <authorList>
            <person name="Perez M."/>
            <person name="Aroh O."/>
            <person name="Sun Y."/>
            <person name="Lan Y."/>
            <person name="Juniper S.K."/>
            <person name="Young C.R."/>
            <person name="Angers B."/>
            <person name="Qian P.Y."/>
        </authorList>
    </citation>
    <scope>NUCLEOTIDE SEQUENCE</scope>
    <source>
        <strain evidence="5">P08H-3</strain>
    </source>
</reference>
<dbReference type="EMBL" id="JAODUP010000316">
    <property type="protein sequence ID" value="KAK2152841.1"/>
    <property type="molecule type" value="Genomic_DNA"/>
</dbReference>